<dbReference type="SUPFAM" id="SSF82866">
    <property type="entry name" value="Multidrug efflux transporter AcrB transmembrane domain"/>
    <property type="match status" value="2"/>
</dbReference>
<evidence type="ECO:0000313" key="2">
    <source>
        <dbReference type="EMBL" id="KKN51910.1"/>
    </source>
</evidence>
<dbReference type="PRINTS" id="PR00702">
    <property type="entry name" value="ACRIFLAVINRP"/>
</dbReference>
<feature type="transmembrane region" description="Helical" evidence="1">
    <location>
        <begin position="411"/>
        <end position="427"/>
    </location>
</feature>
<gene>
    <name evidence="2" type="ORF">LCGC14_0618060</name>
</gene>
<keyword evidence="1" id="KW-0812">Transmembrane</keyword>
<evidence type="ECO:0000256" key="1">
    <source>
        <dbReference type="SAM" id="Phobius"/>
    </source>
</evidence>
<protein>
    <recommendedName>
        <fullName evidence="3">Acriflavin resistance protein</fullName>
    </recommendedName>
</protein>
<organism evidence="2">
    <name type="scientific">marine sediment metagenome</name>
    <dbReference type="NCBI Taxonomy" id="412755"/>
    <lineage>
        <taxon>unclassified sequences</taxon>
        <taxon>metagenomes</taxon>
        <taxon>ecological metagenomes</taxon>
    </lineage>
</organism>
<evidence type="ECO:0008006" key="3">
    <source>
        <dbReference type="Google" id="ProtNLM"/>
    </source>
</evidence>
<feature type="transmembrane region" description="Helical" evidence="1">
    <location>
        <begin position="505"/>
        <end position="523"/>
    </location>
</feature>
<reference evidence="2" key="1">
    <citation type="journal article" date="2015" name="Nature">
        <title>Complex archaea that bridge the gap between prokaryotes and eukaryotes.</title>
        <authorList>
            <person name="Spang A."/>
            <person name="Saw J.H."/>
            <person name="Jorgensen S.L."/>
            <person name="Zaremba-Niedzwiedzka K."/>
            <person name="Martijn J."/>
            <person name="Lind A.E."/>
            <person name="van Eijk R."/>
            <person name="Schleper C."/>
            <person name="Guy L."/>
            <person name="Ettema T.J."/>
        </authorList>
    </citation>
    <scope>NUCLEOTIDE SEQUENCE</scope>
</reference>
<dbReference type="AlphaFoldDB" id="A0A0F9R5S0"/>
<feature type="transmembrane region" description="Helical" evidence="1">
    <location>
        <begin position="890"/>
        <end position="911"/>
    </location>
</feature>
<comment type="caution">
    <text evidence="2">The sequence shown here is derived from an EMBL/GenBank/DDBJ whole genome shotgun (WGS) entry which is preliminary data.</text>
</comment>
<keyword evidence="1" id="KW-1133">Transmembrane helix</keyword>
<feature type="transmembrane region" description="Helical" evidence="1">
    <location>
        <begin position="939"/>
        <end position="959"/>
    </location>
</feature>
<feature type="transmembrane region" description="Helical" evidence="1">
    <location>
        <begin position="439"/>
        <end position="462"/>
    </location>
</feature>
<dbReference type="GO" id="GO:0042910">
    <property type="term" value="F:xenobiotic transmembrane transporter activity"/>
    <property type="evidence" value="ECO:0007669"/>
    <property type="project" value="TreeGrafter"/>
</dbReference>
<dbReference type="SUPFAM" id="SSF82714">
    <property type="entry name" value="Multidrug efflux transporter AcrB TolC docking domain, DN and DC subdomains"/>
    <property type="match status" value="2"/>
</dbReference>
<dbReference type="InterPro" id="IPR001036">
    <property type="entry name" value="Acrflvin-R"/>
</dbReference>
<feature type="transmembrane region" description="Helical" evidence="1">
    <location>
        <begin position="837"/>
        <end position="857"/>
    </location>
</feature>
<keyword evidence="1" id="KW-0472">Membrane</keyword>
<feature type="transmembrane region" description="Helical" evidence="1">
    <location>
        <begin position="965"/>
        <end position="988"/>
    </location>
</feature>
<sequence>MFTLLLLIGGSVSYFDLGQLEDPEFTLKKAMVITMYPGASPQQVEEEVTFPIENAIQQLPYVDYVTSISSNGKSQISVEMKSNYRKEQLRQIWDEMRRKINDLSPSLPSGVYPSTILDDFADVYGVMYSVTGDGYSYDELKDYVDFLKRELVLVKGVSKVTVAGQQQAQVMVEVSTRKLAQLGIAPSHIFQLLQSQNTVSNAGKIRVGDESIRLHPTGEFKDVKELETLLISKSGANELIYLGDVAKVYREYAEVPNNIIRYNSQQALLIGVSFMSGVNVVDVGKNIDEHLASLEYQRPHGIHINSVYNQPQEVQKSVDGFIISLLEAIAIVIVVLLLFMGLKSGILIGGILLLTVLGTFIFMKLFAIDLQRISLGALIIALGMLILINLKRGQTKLKAAVNIVEQTKWPLLGATVIAVTAFAPIGLSSDASGEFAGSLFWVLFISLLLSWITAITLTPFFANLMFKENEFKNEEGQEDEDPYKGFIFNGYKATLDLALHFRKTTLILMVVLLCTAVVGFGSVKQSFFPASNTPMFYVDYWQEQGSDIRSTLEGVKKLEEFLQKEDLVEEVTSTTGQGAPRFMLTYAPEKSYPAYGQLIIRVADREAVATVMQTVRDYSSNHALSAQLKIKPMEIGPSTDAKIEARFSGPDPVVLRQLAAKAEELIGEDEGAYNIRDDWRARTKMIRPQFNEQKARRLGISKSDLDNVLLTSLSGKQVGVYRDGTQLLPIIARSPANERLNVESVHDLQIYSPVLGVFIPVTQVVDEFDVQWEDSLIMRRDRKRTITVMADNNVLGDETPAKLFARIRGPIENMELPRGYQLEWGGEYESSSDAQKAIFGSLPLGYLAMFAVTVLLFNSLKQPLIIWATVPLAIIGVSAGLLAMNAPFSFMGLLGLLSLSGMLIKNGIVLVDQINLELREGKSPYEAVFDSGVSRVRPVAMAAITTILGMIPLLFDVFFQSMAVTIMFGLGFATILTLIVVPVLYTVIFRIDYEPRK</sequence>
<accession>A0A0F9R5S0</accession>
<dbReference type="PANTHER" id="PTHR32063:SF18">
    <property type="entry name" value="CATION EFFLUX SYSTEM PROTEIN"/>
    <property type="match status" value="1"/>
</dbReference>
<dbReference type="Pfam" id="PF00873">
    <property type="entry name" value="ACR_tran"/>
    <property type="match status" value="1"/>
</dbReference>
<dbReference type="Gene3D" id="1.20.1640.10">
    <property type="entry name" value="Multidrug efflux transporter AcrB transmembrane domain"/>
    <property type="match status" value="2"/>
</dbReference>
<feature type="transmembrane region" description="Helical" evidence="1">
    <location>
        <begin position="320"/>
        <end position="339"/>
    </location>
</feature>
<dbReference type="Gene3D" id="3.30.70.1320">
    <property type="entry name" value="Multidrug efflux transporter AcrB pore domain like"/>
    <property type="match status" value="1"/>
</dbReference>
<dbReference type="Gene3D" id="3.30.2090.10">
    <property type="entry name" value="Multidrug efflux transporter AcrB TolC docking domain, DN and DC subdomains"/>
    <property type="match status" value="2"/>
</dbReference>
<name>A0A0F9R5S0_9ZZZZ</name>
<dbReference type="PANTHER" id="PTHR32063">
    <property type="match status" value="1"/>
</dbReference>
<dbReference type="SUPFAM" id="SSF82693">
    <property type="entry name" value="Multidrug efflux transporter AcrB pore domain, PN1, PN2, PC1 and PC2 subdomains"/>
    <property type="match status" value="2"/>
</dbReference>
<dbReference type="Gene3D" id="3.30.70.1430">
    <property type="entry name" value="Multidrug efflux transporter AcrB pore domain"/>
    <property type="match status" value="2"/>
</dbReference>
<dbReference type="GO" id="GO:0005886">
    <property type="term" value="C:plasma membrane"/>
    <property type="evidence" value="ECO:0007669"/>
    <property type="project" value="TreeGrafter"/>
</dbReference>
<dbReference type="EMBL" id="LAZR01001043">
    <property type="protein sequence ID" value="KKN51910.1"/>
    <property type="molecule type" value="Genomic_DNA"/>
</dbReference>
<feature type="transmembrane region" description="Helical" evidence="1">
    <location>
        <begin position="346"/>
        <end position="367"/>
    </location>
</feature>
<dbReference type="InterPro" id="IPR027463">
    <property type="entry name" value="AcrB_DN_DC_subdom"/>
</dbReference>
<dbReference type="Gene3D" id="3.30.70.1440">
    <property type="entry name" value="Multidrug efflux transporter AcrB pore domain"/>
    <property type="match status" value="1"/>
</dbReference>
<proteinExistence type="predicted"/>
<feature type="transmembrane region" description="Helical" evidence="1">
    <location>
        <begin position="864"/>
        <end position="884"/>
    </location>
</feature>
<feature type="transmembrane region" description="Helical" evidence="1">
    <location>
        <begin position="373"/>
        <end position="390"/>
    </location>
</feature>